<dbReference type="RefSeq" id="WP_161109915.1">
    <property type="nucleotide sequence ID" value="NZ_JBHXVI010000018.1"/>
</dbReference>
<comment type="caution">
    <text evidence="2">The sequence shown here is derived from an EMBL/GenBank/DDBJ whole genome shotgun (WGS) entry which is preliminary data.</text>
</comment>
<name>A0A7K2IL80_9ACTN</name>
<feature type="transmembrane region" description="Helical" evidence="1">
    <location>
        <begin position="6"/>
        <end position="27"/>
    </location>
</feature>
<protein>
    <submittedName>
        <fullName evidence="2">Uncharacterized protein</fullName>
    </submittedName>
</protein>
<keyword evidence="1" id="KW-1133">Transmembrane helix</keyword>
<gene>
    <name evidence="2" type="ORF">GTW20_00230</name>
</gene>
<sequence>MDIFVGLAPFVQVGAGGLLTIGILLILTGRLVPSGTVDKLLAGRDERIKELREVVASEQERNCRQADQITSLLESGRTTAHAFEEIRKVAADHGAGGVS</sequence>
<dbReference type="Proteomes" id="UP000467124">
    <property type="component" value="Unassembled WGS sequence"/>
</dbReference>
<proteinExistence type="predicted"/>
<dbReference type="EMBL" id="WWHY01000001">
    <property type="protein sequence ID" value="MYR30728.1"/>
    <property type="molecule type" value="Genomic_DNA"/>
</dbReference>
<dbReference type="AlphaFoldDB" id="A0A7K2IL80"/>
<keyword evidence="1" id="KW-0472">Membrane</keyword>
<reference evidence="2 3" key="1">
    <citation type="journal article" date="2019" name="Nat. Commun.">
        <title>The antimicrobial potential of Streptomyces from insect microbiomes.</title>
        <authorList>
            <person name="Chevrette M.G."/>
            <person name="Carlson C.M."/>
            <person name="Ortega H.E."/>
            <person name="Thomas C."/>
            <person name="Ananiev G.E."/>
            <person name="Barns K.J."/>
            <person name="Book A.J."/>
            <person name="Cagnazzo J."/>
            <person name="Carlos C."/>
            <person name="Flanigan W."/>
            <person name="Grubbs K.J."/>
            <person name="Horn H.A."/>
            <person name="Hoffmann F.M."/>
            <person name="Klassen J.L."/>
            <person name="Knack J.J."/>
            <person name="Lewin G.R."/>
            <person name="McDonald B.R."/>
            <person name="Muller L."/>
            <person name="Melo W.G.P."/>
            <person name="Pinto-Tomas A.A."/>
            <person name="Schmitz A."/>
            <person name="Wendt-Pienkowski E."/>
            <person name="Wildman S."/>
            <person name="Zhao M."/>
            <person name="Zhang F."/>
            <person name="Bugni T.S."/>
            <person name="Andes D.R."/>
            <person name="Pupo M.T."/>
            <person name="Currie C.R."/>
        </authorList>
    </citation>
    <scope>NUCLEOTIDE SEQUENCE [LARGE SCALE GENOMIC DNA]</scope>
    <source>
        <strain evidence="2 3">SID5840</strain>
    </source>
</reference>
<evidence type="ECO:0000256" key="1">
    <source>
        <dbReference type="SAM" id="Phobius"/>
    </source>
</evidence>
<keyword evidence="1" id="KW-0812">Transmembrane</keyword>
<organism evidence="2 3">
    <name type="scientific">Nocardiopsis alba</name>
    <dbReference type="NCBI Taxonomy" id="53437"/>
    <lineage>
        <taxon>Bacteria</taxon>
        <taxon>Bacillati</taxon>
        <taxon>Actinomycetota</taxon>
        <taxon>Actinomycetes</taxon>
        <taxon>Streptosporangiales</taxon>
        <taxon>Nocardiopsidaceae</taxon>
        <taxon>Nocardiopsis</taxon>
    </lineage>
</organism>
<evidence type="ECO:0000313" key="2">
    <source>
        <dbReference type="EMBL" id="MYR30728.1"/>
    </source>
</evidence>
<accession>A0A7K2IL80</accession>
<evidence type="ECO:0000313" key="3">
    <source>
        <dbReference type="Proteomes" id="UP000467124"/>
    </source>
</evidence>